<dbReference type="FunFam" id="2.70.70.10:FF:000001">
    <property type="entry name" value="PTS system glucose-specific IIA component"/>
    <property type="match status" value="1"/>
</dbReference>
<dbReference type="FunFam" id="3.30.1360.60:FF:000001">
    <property type="entry name" value="PTS system glucose-specific IIBC component PtsG"/>
    <property type="match status" value="1"/>
</dbReference>
<dbReference type="Pfam" id="PF02378">
    <property type="entry name" value="PTS_EIIC"/>
    <property type="match status" value="1"/>
</dbReference>
<dbReference type="InterPro" id="IPR001996">
    <property type="entry name" value="PTS_IIB_1"/>
</dbReference>
<feature type="domain" description="PTS EIIB type-1" evidence="15">
    <location>
        <begin position="4"/>
        <end position="87"/>
    </location>
</feature>
<keyword evidence="4 17" id="KW-0762">Sugar transport</keyword>
<dbReference type="Gene3D" id="3.30.1360.60">
    <property type="entry name" value="Glucose permease domain IIB"/>
    <property type="match status" value="1"/>
</dbReference>
<proteinExistence type="predicted"/>
<evidence type="ECO:0000256" key="6">
    <source>
        <dbReference type="ARBA" id="ARBA00022683"/>
    </source>
</evidence>
<feature type="transmembrane region" description="Helical" evidence="13">
    <location>
        <begin position="364"/>
        <end position="386"/>
    </location>
</feature>
<dbReference type="GO" id="GO:0016301">
    <property type="term" value="F:kinase activity"/>
    <property type="evidence" value="ECO:0007669"/>
    <property type="project" value="UniProtKB-KW"/>
</dbReference>
<feature type="transmembrane region" description="Helical" evidence="13">
    <location>
        <begin position="148"/>
        <end position="169"/>
    </location>
</feature>
<evidence type="ECO:0000256" key="10">
    <source>
        <dbReference type="ARBA" id="ARBA00023136"/>
    </source>
</evidence>
<feature type="transmembrane region" description="Helical" evidence="13">
    <location>
        <begin position="282"/>
        <end position="308"/>
    </location>
</feature>
<dbReference type="Gene3D" id="2.70.70.10">
    <property type="entry name" value="Glucose Permease (Domain IIA)"/>
    <property type="match status" value="1"/>
</dbReference>
<keyword evidence="18" id="KW-1185">Reference proteome</keyword>
<keyword evidence="5" id="KW-0808">Transferase</keyword>
<feature type="transmembrane region" description="Helical" evidence="13">
    <location>
        <begin position="220"/>
        <end position="239"/>
    </location>
</feature>
<dbReference type="NCBIfam" id="TIGR00830">
    <property type="entry name" value="PTBA"/>
    <property type="match status" value="1"/>
</dbReference>
<evidence type="ECO:0000256" key="1">
    <source>
        <dbReference type="ARBA" id="ARBA00004651"/>
    </source>
</evidence>
<keyword evidence="6" id="KW-0598">Phosphotransferase system</keyword>
<feature type="transmembrane region" description="Helical" evidence="13">
    <location>
        <begin position="251"/>
        <end position="276"/>
    </location>
</feature>
<keyword evidence="9 13" id="KW-1133">Transmembrane helix</keyword>
<feature type="transmembrane region" description="Helical" evidence="13">
    <location>
        <begin position="176"/>
        <end position="200"/>
    </location>
</feature>
<dbReference type="PANTHER" id="PTHR30175:SF7">
    <property type="entry name" value="NEGATIVE REGULATOR OF SACY ACTIVITY"/>
    <property type="match status" value="1"/>
</dbReference>
<evidence type="ECO:0000259" key="16">
    <source>
        <dbReference type="PROSITE" id="PS51103"/>
    </source>
</evidence>
<dbReference type="Pfam" id="PF00358">
    <property type="entry name" value="PTS_EIIA_1"/>
    <property type="match status" value="1"/>
</dbReference>
<evidence type="ECO:0000259" key="14">
    <source>
        <dbReference type="PROSITE" id="PS51093"/>
    </source>
</evidence>
<keyword evidence="7 13" id="KW-0812">Transmembrane</keyword>
<dbReference type="GO" id="GO:0090589">
    <property type="term" value="F:protein-phosphocysteine-trehalose phosphotransferase system transporter activity"/>
    <property type="evidence" value="ECO:0007669"/>
    <property type="project" value="TreeGrafter"/>
</dbReference>
<evidence type="ECO:0000256" key="5">
    <source>
        <dbReference type="ARBA" id="ARBA00022679"/>
    </source>
</evidence>
<feature type="transmembrane region" description="Helical" evidence="13">
    <location>
        <begin position="392"/>
        <end position="418"/>
    </location>
</feature>
<evidence type="ECO:0000256" key="7">
    <source>
        <dbReference type="ARBA" id="ARBA00022692"/>
    </source>
</evidence>
<dbReference type="SUPFAM" id="SSF55604">
    <property type="entry name" value="Glucose permease domain IIB"/>
    <property type="match status" value="1"/>
</dbReference>
<comment type="subcellular location">
    <subcellularLocation>
        <location evidence="1">Cell membrane</location>
        <topology evidence="1">Multi-pass membrane protein</topology>
    </subcellularLocation>
</comment>
<dbReference type="NCBIfam" id="TIGR01996">
    <property type="entry name" value="PTS-II-BC-sucr"/>
    <property type="match status" value="1"/>
</dbReference>
<dbReference type="CDD" id="cd00212">
    <property type="entry name" value="PTS_IIB_glc"/>
    <property type="match status" value="1"/>
</dbReference>
<evidence type="ECO:0000259" key="15">
    <source>
        <dbReference type="PROSITE" id="PS51098"/>
    </source>
</evidence>
<evidence type="ECO:0000256" key="3">
    <source>
        <dbReference type="ARBA" id="ARBA00022475"/>
    </source>
</evidence>
<dbReference type="SUPFAM" id="SSF51261">
    <property type="entry name" value="Duplicated hybrid motif"/>
    <property type="match status" value="1"/>
</dbReference>
<evidence type="ECO:0000313" key="18">
    <source>
        <dbReference type="Proteomes" id="UP000515860"/>
    </source>
</evidence>
<feature type="transmembrane region" description="Helical" evidence="13">
    <location>
        <begin position="108"/>
        <end position="128"/>
    </location>
</feature>
<dbReference type="InterPro" id="IPR011055">
    <property type="entry name" value="Dup_hybrid_motif"/>
</dbReference>
<dbReference type="PANTHER" id="PTHR30175">
    <property type="entry name" value="PHOSPHOTRANSFERASE SYSTEM TRANSPORT PROTEIN"/>
    <property type="match status" value="1"/>
</dbReference>
<name>A0A7G9GHM7_9FIRM</name>
<dbReference type="Proteomes" id="UP000515860">
    <property type="component" value="Chromosome"/>
</dbReference>
<organism evidence="17 18">
    <name type="scientific">Wansuia hejianensis</name>
    <dbReference type="NCBI Taxonomy" id="2763667"/>
    <lineage>
        <taxon>Bacteria</taxon>
        <taxon>Bacillati</taxon>
        <taxon>Bacillota</taxon>
        <taxon>Clostridia</taxon>
        <taxon>Lachnospirales</taxon>
        <taxon>Lachnospiraceae</taxon>
        <taxon>Wansuia</taxon>
    </lineage>
</organism>
<dbReference type="RefSeq" id="WP_118643153.1">
    <property type="nucleotide sequence ID" value="NZ_CP060635.1"/>
</dbReference>
<dbReference type="GO" id="GO:0015771">
    <property type="term" value="P:trehalose transport"/>
    <property type="evidence" value="ECO:0007669"/>
    <property type="project" value="TreeGrafter"/>
</dbReference>
<dbReference type="PROSITE" id="PS51098">
    <property type="entry name" value="PTS_EIIB_TYPE_1"/>
    <property type="match status" value="1"/>
</dbReference>
<feature type="active site" description="Phosphocysteine intermediate; for EIIB activity" evidence="11">
    <location>
        <position position="26"/>
    </location>
</feature>
<dbReference type="PROSITE" id="PS01035">
    <property type="entry name" value="PTS_EIIB_TYPE_1_CYS"/>
    <property type="match status" value="1"/>
</dbReference>
<protein>
    <submittedName>
        <fullName evidence="17">PTS glucose transporter subunit IIA</fullName>
    </submittedName>
</protein>
<feature type="domain" description="PTS EIIC type-1" evidence="16">
    <location>
        <begin position="107"/>
        <end position="469"/>
    </location>
</feature>
<dbReference type="GO" id="GO:0009401">
    <property type="term" value="P:phosphoenolpyruvate-dependent sugar phosphotransferase system"/>
    <property type="evidence" value="ECO:0007669"/>
    <property type="project" value="UniProtKB-KW"/>
</dbReference>
<dbReference type="PROSITE" id="PS00371">
    <property type="entry name" value="PTS_EIIA_TYPE_1_HIS"/>
    <property type="match status" value="1"/>
</dbReference>
<dbReference type="PROSITE" id="PS51103">
    <property type="entry name" value="PTS_EIIC_TYPE_1"/>
    <property type="match status" value="1"/>
</dbReference>
<dbReference type="NCBIfam" id="TIGR00826">
    <property type="entry name" value="EIIB_glc"/>
    <property type="match status" value="1"/>
</dbReference>
<keyword evidence="10 13" id="KW-0472">Membrane</keyword>
<dbReference type="InterPro" id="IPR018113">
    <property type="entry name" value="PTrfase_EIIB_Cys"/>
</dbReference>
<dbReference type="InterPro" id="IPR036878">
    <property type="entry name" value="Glu_permease_IIB"/>
</dbReference>
<evidence type="ECO:0000256" key="2">
    <source>
        <dbReference type="ARBA" id="ARBA00022448"/>
    </source>
</evidence>
<dbReference type="InterPro" id="IPR003352">
    <property type="entry name" value="PTS_EIIC"/>
</dbReference>
<dbReference type="InterPro" id="IPR010973">
    <property type="entry name" value="PTS_IIBC_sucr"/>
</dbReference>
<accession>A0A7G9GHM7</accession>
<feature type="compositionally biased region" description="Gly residues" evidence="12">
    <location>
        <begin position="477"/>
        <end position="487"/>
    </location>
</feature>
<keyword evidence="3" id="KW-1003">Cell membrane</keyword>
<evidence type="ECO:0000256" key="13">
    <source>
        <dbReference type="SAM" id="Phobius"/>
    </source>
</evidence>
<dbReference type="KEGG" id="whj:H9Q79_08620"/>
<reference evidence="17 18" key="1">
    <citation type="submission" date="2020-08" db="EMBL/GenBank/DDBJ databases">
        <authorList>
            <person name="Liu C."/>
            <person name="Sun Q."/>
        </authorList>
    </citation>
    <scope>NUCLEOTIDE SEQUENCE [LARGE SCALE GENOMIC DNA]</scope>
    <source>
        <strain evidence="17 18">NSJ-29</strain>
    </source>
</reference>
<keyword evidence="8" id="KW-0418">Kinase</keyword>
<keyword evidence="2" id="KW-0813">Transport</keyword>
<dbReference type="GO" id="GO:0008982">
    <property type="term" value="F:protein-N(PI)-phosphohistidine-sugar phosphotransferase activity"/>
    <property type="evidence" value="ECO:0007669"/>
    <property type="project" value="InterPro"/>
</dbReference>
<dbReference type="InterPro" id="IPR001127">
    <property type="entry name" value="PTS_EIIA_1_perm"/>
</dbReference>
<evidence type="ECO:0000256" key="9">
    <source>
        <dbReference type="ARBA" id="ARBA00022989"/>
    </source>
</evidence>
<sequence>MDYRNAAKEVLENIGGAGNIVSAAHCATRLRLVIADNEKCRKEALEEVEGVKGVFEASGQIQIIFGTGTVNKVFEEFVSLAGIKAGTKEEVKQAAASKQNLFLRAIKTLGDIFVPIIPAIVASGLLMGLLEGLSNIWPSLADSGTYQIFHLFSNTAFVFLPVLIAVSAAKAFGGNLFLGAVIGMIMIHPDLLNAWSVAGLSAAEIPRATAWFGLFDINLVGYQGHVIPVIIAVWLMCMLEKWLHKIVPEIIDLFVTPLVTVLVTGYLTLTIIGPIFSTVENWVLAGARTLIGLPFGIGGLIIGALYAVTVVAGVHHMYNAIEAGLLSATNLNTWMPIATAANVGQGAAALALALKTKNKKTKAMALPASLSAFLGITEPAIFGVNIRYMKPFIAGCIGGACGGLVAGLFGVGATAYGITGLFGFLITTQFLGTYALVIAVSAAVAFILSWIMYKEVPAETDRVMSGQAEESESSGAAGAGPGSGEPAGGTEAEPAVWCPIEGEVIELSGVKDETFAGEVLGKGIAVIPKEGKVLAPFDGTVDTVFDTKHAIGMTSDRGVELLIHVGINTVELNGVPYKAHVADGDTVKKGQLLLEFDIQAIREAGYDITTPVVVTNTDDFQEVEAVKTGEVHPGEEVLRVW</sequence>
<evidence type="ECO:0000256" key="12">
    <source>
        <dbReference type="SAM" id="MobiDB-lite"/>
    </source>
</evidence>
<evidence type="ECO:0000256" key="8">
    <source>
        <dbReference type="ARBA" id="ARBA00022777"/>
    </source>
</evidence>
<evidence type="ECO:0000313" key="17">
    <source>
        <dbReference type="EMBL" id="QNM10309.1"/>
    </source>
</evidence>
<evidence type="ECO:0000256" key="11">
    <source>
        <dbReference type="PROSITE-ProRule" id="PRU00421"/>
    </source>
</evidence>
<dbReference type="InterPro" id="IPR013013">
    <property type="entry name" value="PTS_EIIC_1"/>
</dbReference>
<feature type="domain" description="PTS EIIA type-1" evidence="14">
    <location>
        <begin position="512"/>
        <end position="616"/>
    </location>
</feature>
<evidence type="ECO:0000256" key="4">
    <source>
        <dbReference type="ARBA" id="ARBA00022597"/>
    </source>
</evidence>
<dbReference type="PROSITE" id="PS51093">
    <property type="entry name" value="PTS_EIIA_TYPE_1"/>
    <property type="match status" value="1"/>
</dbReference>
<dbReference type="AlphaFoldDB" id="A0A7G9GHM7"/>
<feature type="region of interest" description="Disordered" evidence="12">
    <location>
        <begin position="463"/>
        <end position="492"/>
    </location>
</feature>
<dbReference type="GO" id="GO:0005886">
    <property type="term" value="C:plasma membrane"/>
    <property type="evidence" value="ECO:0007669"/>
    <property type="project" value="UniProtKB-SubCell"/>
</dbReference>
<dbReference type="EMBL" id="CP060635">
    <property type="protein sequence ID" value="QNM10309.1"/>
    <property type="molecule type" value="Genomic_DNA"/>
</dbReference>
<gene>
    <name evidence="17" type="ORF">H9Q79_08620</name>
</gene>
<dbReference type="InterPro" id="IPR050558">
    <property type="entry name" value="PTS_Sugar-Specific_Components"/>
</dbReference>
<dbReference type="Pfam" id="PF00367">
    <property type="entry name" value="PTS_EIIB"/>
    <property type="match status" value="1"/>
</dbReference>
<feature type="transmembrane region" description="Helical" evidence="13">
    <location>
        <begin position="430"/>
        <end position="453"/>
    </location>
</feature>